<feature type="domain" description="N-acetyltransferase" evidence="1">
    <location>
        <begin position="15"/>
        <end position="176"/>
    </location>
</feature>
<protein>
    <submittedName>
        <fullName evidence="2">GCN5-related N-acetyltransferase</fullName>
    </submittedName>
</protein>
<dbReference type="Gene3D" id="3.40.630.30">
    <property type="match status" value="1"/>
</dbReference>
<dbReference type="EMBL" id="CP000927">
    <property type="protein sequence ID" value="ABZ70518.1"/>
    <property type="molecule type" value="Genomic_DNA"/>
</dbReference>
<dbReference type="AlphaFoldDB" id="B0SZM8"/>
<dbReference type="GO" id="GO:0016747">
    <property type="term" value="F:acyltransferase activity, transferring groups other than amino-acyl groups"/>
    <property type="evidence" value="ECO:0007669"/>
    <property type="project" value="InterPro"/>
</dbReference>
<name>B0SZM8_CAUSK</name>
<dbReference type="Pfam" id="PF13302">
    <property type="entry name" value="Acetyltransf_3"/>
    <property type="match status" value="1"/>
</dbReference>
<dbReference type="KEGG" id="cak:Caul_1388"/>
<dbReference type="eggNOG" id="COG1670">
    <property type="taxonomic scope" value="Bacteria"/>
</dbReference>
<dbReference type="PANTHER" id="PTHR43792:SF16">
    <property type="entry name" value="N-ACETYLTRANSFERASE DOMAIN-CONTAINING PROTEIN"/>
    <property type="match status" value="1"/>
</dbReference>
<keyword evidence="2" id="KW-0808">Transferase</keyword>
<gene>
    <name evidence="2" type="ordered locus">Caul_1388</name>
</gene>
<dbReference type="PROSITE" id="PS51186">
    <property type="entry name" value="GNAT"/>
    <property type="match status" value="1"/>
</dbReference>
<dbReference type="HOGENOM" id="CLU_013985_3_1_5"/>
<dbReference type="SUPFAM" id="SSF55729">
    <property type="entry name" value="Acyl-CoA N-acyltransferases (Nat)"/>
    <property type="match status" value="1"/>
</dbReference>
<dbReference type="InterPro" id="IPR000182">
    <property type="entry name" value="GNAT_dom"/>
</dbReference>
<organism evidence="2">
    <name type="scientific">Caulobacter sp. (strain K31)</name>
    <dbReference type="NCBI Taxonomy" id="366602"/>
    <lineage>
        <taxon>Bacteria</taxon>
        <taxon>Pseudomonadati</taxon>
        <taxon>Pseudomonadota</taxon>
        <taxon>Alphaproteobacteria</taxon>
        <taxon>Caulobacterales</taxon>
        <taxon>Caulobacteraceae</taxon>
        <taxon>Caulobacter</taxon>
    </lineage>
</organism>
<dbReference type="OrthoDB" id="6293260at2"/>
<reference evidence="2" key="1">
    <citation type="submission" date="2008-01" db="EMBL/GenBank/DDBJ databases">
        <title>Complete sequence of chromosome of Caulobacter sp. K31.</title>
        <authorList>
            <consortium name="US DOE Joint Genome Institute"/>
            <person name="Copeland A."/>
            <person name="Lucas S."/>
            <person name="Lapidus A."/>
            <person name="Barry K."/>
            <person name="Glavina del Rio T."/>
            <person name="Dalin E."/>
            <person name="Tice H."/>
            <person name="Pitluck S."/>
            <person name="Bruce D."/>
            <person name="Goodwin L."/>
            <person name="Thompson L.S."/>
            <person name="Brettin T."/>
            <person name="Detter J.C."/>
            <person name="Han C."/>
            <person name="Schmutz J."/>
            <person name="Larimer F."/>
            <person name="Land M."/>
            <person name="Hauser L."/>
            <person name="Kyrpides N."/>
            <person name="Kim E."/>
            <person name="Stephens C."/>
            <person name="Richardson P."/>
        </authorList>
    </citation>
    <scope>NUCLEOTIDE SEQUENCE [LARGE SCALE GENOMIC DNA]</scope>
    <source>
        <strain evidence="2">K31</strain>
    </source>
</reference>
<dbReference type="PANTHER" id="PTHR43792">
    <property type="entry name" value="GNAT FAMILY, PUTATIVE (AFU_ORTHOLOGUE AFUA_3G00765)-RELATED-RELATED"/>
    <property type="match status" value="1"/>
</dbReference>
<evidence type="ECO:0000313" key="2">
    <source>
        <dbReference type="EMBL" id="ABZ70518.1"/>
    </source>
</evidence>
<sequence>MIPPTIPPTLTTARLTLSPPEAADFEDSAAMWSDPLVTRHIGGRTSTPEESWQRLLRARGLWVLLGYGYWAARETATGRYVGEVGFADFHRGIEPSIDGIPEMGWALASWAHGKGFASEALAAALAWGSDQWGDAPVVCIIDPDNLPSLKLAYRMGFQDMARTTYREAPTMLLRRG</sequence>
<dbReference type="InterPro" id="IPR051531">
    <property type="entry name" value="N-acetyltransferase"/>
</dbReference>
<accession>B0SZM8</accession>
<dbReference type="InterPro" id="IPR016181">
    <property type="entry name" value="Acyl_CoA_acyltransferase"/>
</dbReference>
<proteinExistence type="predicted"/>
<dbReference type="STRING" id="366602.Caul_1388"/>
<evidence type="ECO:0000259" key="1">
    <source>
        <dbReference type="PROSITE" id="PS51186"/>
    </source>
</evidence>